<organism evidence="9 10">
    <name type="scientific">Jimgerdemannia flammicorona</name>
    <dbReference type="NCBI Taxonomy" id="994334"/>
    <lineage>
        <taxon>Eukaryota</taxon>
        <taxon>Fungi</taxon>
        <taxon>Fungi incertae sedis</taxon>
        <taxon>Mucoromycota</taxon>
        <taxon>Mucoromycotina</taxon>
        <taxon>Endogonomycetes</taxon>
        <taxon>Endogonales</taxon>
        <taxon>Endogonaceae</taxon>
        <taxon>Jimgerdemannia</taxon>
    </lineage>
</organism>
<dbReference type="Pfam" id="PF00443">
    <property type="entry name" value="UCH"/>
    <property type="match status" value="1"/>
</dbReference>
<keyword evidence="10" id="KW-1185">Reference proteome</keyword>
<feature type="non-terminal residue" evidence="9">
    <location>
        <position position="386"/>
    </location>
</feature>
<proteinExistence type="inferred from homology"/>
<keyword evidence="4" id="KW-0645">Protease</keyword>
<evidence type="ECO:0000256" key="1">
    <source>
        <dbReference type="ARBA" id="ARBA00000707"/>
    </source>
</evidence>
<evidence type="ECO:0000256" key="4">
    <source>
        <dbReference type="ARBA" id="ARBA00022670"/>
    </source>
</evidence>
<dbReference type="PANTHER" id="PTHR24006">
    <property type="entry name" value="UBIQUITIN CARBOXYL-TERMINAL HYDROLASE"/>
    <property type="match status" value="1"/>
</dbReference>
<dbReference type="PANTHER" id="PTHR24006:SF758">
    <property type="entry name" value="UBIQUITIN CARBOXYL-TERMINAL HYDROLASE 36"/>
    <property type="match status" value="1"/>
</dbReference>
<dbReference type="GO" id="GO:0006508">
    <property type="term" value="P:proteolysis"/>
    <property type="evidence" value="ECO:0007669"/>
    <property type="project" value="UniProtKB-KW"/>
</dbReference>
<protein>
    <recommendedName>
        <fullName evidence="3">ubiquitinyl hydrolase 1</fullName>
        <ecNumber evidence="3">3.4.19.12</ecNumber>
    </recommendedName>
</protein>
<dbReference type="GO" id="GO:0004843">
    <property type="term" value="F:cysteine-type deubiquitinase activity"/>
    <property type="evidence" value="ECO:0007669"/>
    <property type="project" value="UniProtKB-EC"/>
</dbReference>
<accession>A0A433QFZ1</accession>
<comment type="caution">
    <text evidence="9">The sequence shown here is derived from an EMBL/GenBank/DDBJ whole genome shotgun (WGS) entry which is preliminary data.</text>
</comment>
<dbReference type="Gene3D" id="3.90.70.10">
    <property type="entry name" value="Cysteine proteinases"/>
    <property type="match status" value="1"/>
</dbReference>
<evidence type="ECO:0000256" key="7">
    <source>
        <dbReference type="ARBA" id="ARBA00022807"/>
    </source>
</evidence>
<dbReference type="GO" id="GO:0016579">
    <property type="term" value="P:protein deubiquitination"/>
    <property type="evidence" value="ECO:0007669"/>
    <property type="project" value="InterPro"/>
</dbReference>
<evidence type="ECO:0000256" key="6">
    <source>
        <dbReference type="ARBA" id="ARBA00022801"/>
    </source>
</evidence>
<comment type="catalytic activity">
    <reaction evidence="1">
        <text>Thiol-dependent hydrolysis of ester, thioester, amide, peptide and isopeptide bonds formed by the C-terminal Gly of ubiquitin (a 76-residue protein attached to proteins as an intracellular targeting signal).</text>
        <dbReference type="EC" id="3.4.19.12"/>
    </reaction>
</comment>
<dbReference type="InterPro" id="IPR001394">
    <property type="entry name" value="Peptidase_C19_UCH"/>
</dbReference>
<dbReference type="InterPro" id="IPR038765">
    <property type="entry name" value="Papain-like_cys_pep_sf"/>
</dbReference>
<dbReference type="GO" id="GO:0005634">
    <property type="term" value="C:nucleus"/>
    <property type="evidence" value="ECO:0007669"/>
    <property type="project" value="TreeGrafter"/>
</dbReference>
<keyword evidence="6" id="KW-0378">Hydrolase</keyword>
<evidence type="ECO:0000256" key="5">
    <source>
        <dbReference type="ARBA" id="ARBA00022786"/>
    </source>
</evidence>
<dbReference type="Proteomes" id="UP000274822">
    <property type="component" value="Unassembled WGS sequence"/>
</dbReference>
<dbReference type="PROSITE" id="PS50235">
    <property type="entry name" value="USP_3"/>
    <property type="match status" value="1"/>
</dbReference>
<dbReference type="InterPro" id="IPR050164">
    <property type="entry name" value="Peptidase_C19"/>
</dbReference>
<evidence type="ECO:0000313" key="9">
    <source>
        <dbReference type="EMBL" id="RUS28674.1"/>
    </source>
</evidence>
<evidence type="ECO:0000256" key="2">
    <source>
        <dbReference type="ARBA" id="ARBA00009085"/>
    </source>
</evidence>
<evidence type="ECO:0000256" key="3">
    <source>
        <dbReference type="ARBA" id="ARBA00012759"/>
    </source>
</evidence>
<comment type="similarity">
    <text evidence="2">Belongs to the peptidase C19 family.</text>
</comment>
<dbReference type="EMBL" id="RBNJ01006282">
    <property type="protein sequence ID" value="RUS28674.1"/>
    <property type="molecule type" value="Genomic_DNA"/>
</dbReference>
<sequence length="386" mass="43542">MGIFRRRVIFEEFMQRDEEYHALKIKYRPINEILGTSSDEKQEASANSLANTSENLRKDVVDPNRLSLTREHVIPIGPGLINRKNTCYVNSVLQCLTYTPPLANVLMSGEHGKSCKWTVFDSLHRQITLGIGVPQCFRKNFLSYFFIPRPPGATLDLTGTSPNTCMMCELERHVVRIFSGKSDAAFYPDNIVRKLNRVASHFQVRKQEDAHEFMLHILDAAAKGAKSGFSQMEYRDVELDVIHQIVGGTLRSQVKCIECRRESIKFDIILDVSLDVANVGSVVEALTDECLGMVDARKQMTIHHAPMVLTVHLKRFQFGGYSQVGMGGEKIDKYIEFPETLDLQEHFSPGQESDIGLSGYMRCSYMWAHHAPPATTIVLSRVATAN</sequence>
<dbReference type="EC" id="3.4.19.12" evidence="3"/>
<dbReference type="SUPFAM" id="SSF54001">
    <property type="entry name" value="Cysteine proteinases"/>
    <property type="match status" value="1"/>
</dbReference>
<name>A0A433QFZ1_9FUNG</name>
<reference evidence="9 10" key="1">
    <citation type="journal article" date="2018" name="New Phytol.">
        <title>Phylogenomics of Endogonaceae and evolution of mycorrhizas within Mucoromycota.</title>
        <authorList>
            <person name="Chang Y."/>
            <person name="Desiro A."/>
            <person name="Na H."/>
            <person name="Sandor L."/>
            <person name="Lipzen A."/>
            <person name="Clum A."/>
            <person name="Barry K."/>
            <person name="Grigoriev I.V."/>
            <person name="Martin F.M."/>
            <person name="Stajich J.E."/>
            <person name="Smith M.E."/>
            <person name="Bonito G."/>
            <person name="Spatafora J.W."/>
        </authorList>
    </citation>
    <scope>NUCLEOTIDE SEQUENCE [LARGE SCALE GENOMIC DNA]</scope>
    <source>
        <strain evidence="9 10">AD002</strain>
    </source>
</reference>
<gene>
    <name evidence="9" type="ORF">BC938DRAFT_481581</name>
</gene>
<dbReference type="InterPro" id="IPR028889">
    <property type="entry name" value="USP"/>
</dbReference>
<keyword evidence="5" id="KW-0833">Ubl conjugation pathway</keyword>
<evidence type="ECO:0000313" key="10">
    <source>
        <dbReference type="Proteomes" id="UP000274822"/>
    </source>
</evidence>
<evidence type="ECO:0000259" key="8">
    <source>
        <dbReference type="PROSITE" id="PS50235"/>
    </source>
</evidence>
<dbReference type="GO" id="GO:0005829">
    <property type="term" value="C:cytosol"/>
    <property type="evidence" value="ECO:0007669"/>
    <property type="project" value="TreeGrafter"/>
</dbReference>
<keyword evidence="7" id="KW-0788">Thiol protease</keyword>
<dbReference type="AlphaFoldDB" id="A0A433QFZ1"/>
<feature type="domain" description="USP" evidence="8">
    <location>
        <begin position="78"/>
        <end position="386"/>
    </location>
</feature>